<accession>A0AAU9LW35</accession>
<keyword evidence="2" id="KW-0805">Transcription regulation</keyword>
<dbReference type="SMART" id="SM00717">
    <property type="entry name" value="SANT"/>
    <property type="match status" value="1"/>
</dbReference>
<dbReference type="GO" id="GO:0006355">
    <property type="term" value="P:regulation of DNA-templated transcription"/>
    <property type="evidence" value="ECO:0007669"/>
    <property type="project" value="TreeGrafter"/>
</dbReference>
<dbReference type="GO" id="GO:0000976">
    <property type="term" value="F:transcription cis-regulatory region binding"/>
    <property type="evidence" value="ECO:0007669"/>
    <property type="project" value="TreeGrafter"/>
</dbReference>
<keyword evidence="5" id="KW-0539">Nucleus</keyword>
<dbReference type="Gene3D" id="1.10.10.60">
    <property type="entry name" value="Homeodomain-like"/>
    <property type="match status" value="1"/>
</dbReference>
<evidence type="ECO:0000256" key="2">
    <source>
        <dbReference type="ARBA" id="ARBA00023015"/>
    </source>
</evidence>
<gene>
    <name evidence="7" type="ORF">LVIROSA_LOCUS5145</name>
</gene>
<evidence type="ECO:0000313" key="8">
    <source>
        <dbReference type="Proteomes" id="UP001157418"/>
    </source>
</evidence>
<dbReference type="CDD" id="cd00167">
    <property type="entry name" value="SANT"/>
    <property type="match status" value="1"/>
</dbReference>
<dbReference type="Proteomes" id="UP001157418">
    <property type="component" value="Unassembled WGS sequence"/>
</dbReference>
<dbReference type="GO" id="GO:0030154">
    <property type="term" value="P:cell differentiation"/>
    <property type="evidence" value="ECO:0007669"/>
    <property type="project" value="UniProtKB-ARBA"/>
</dbReference>
<dbReference type="GO" id="GO:0090558">
    <property type="term" value="P:plant epidermis development"/>
    <property type="evidence" value="ECO:0007669"/>
    <property type="project" value="UniProtKB-ARBA"/>
</dbReference>
<dbReference type="EMBL" id="CAKMRJ010000065">
    <property type="protein sequence ID" value="CAH1417466.1"/>
    <property type="molecule type" value="Genomic_DNA"/>
</dbReference>
<proteinExistence type="predicted"/>
<dbReference type="Pfam" id="PF00249">
    <property type="entry name" value="Myb_DNA-binding"/>
    <property type="match status" value="1"/>
</dbReference>
<keyword evidence="4" id="KW-0804">Transcription</keyword>
<dbReference type="SUPFAM" id="SSF46689">
    <property type="entry name" value="Homeodomain-like"/>
    <property type="match status" value="1"/>
</dbReference>
<reference evidence="7 8" key="1">
    <citation type="submission" date="2022-01" db="EMBL/GenBank/DDBJ databases">
        <authorList>
            <person name="Xiong W."/>
            <person name="Schranz E."/>
        </authorList>
    </citation>
    <scope>NUCLEOTIDE SEQUENCE [LARGE SCALE GENOMIC DNA]</scope>
</reference>
<dbReference type="PANTHER" id="PTHR47998">
    <property type="entry name" value="TRANSCRIPTION FACTOR MYB51-LIKE ISOFORM X1"/>
    <property type="match status" value="1"/>
</dbReference>
<evidence type="ECO:0000313" key="7">
    <source>
        <dbReference type="EMBL" id="CAH1417466.1"/>
    </source>
</evidence>
<dbReference type="GO" id="GO:0005634">
    <property type="term" value="C:nucleus"/>
    <property type="evidence" value="ECO:0007669"/>
    <property type="project" value="UniProtKB-SubCell"/>
</dbReference>
<evidence type="ECO:0000259" key="6">
    <source>
        <dbReference type="PROSITE" id="PS50090"/>
    </source>
</evidence>
<dbReference type="GO" id="GO:0009653">
    <property type="term" value="P:anatomical structure morphogenesis"/>
    <property type="evidence" value="ECO:0007669"/>
    <property type="project" value="UniProtKB-ARBA"/>
</dbReference>
<name>A0AAU9LW35_9ASTR</name>
<dbReference type="InterPro" id="IPR009057">
    <property type="entry name" value="Homeodomain-like_sf"/>
</dbReference>
<protein>
    <recommendedName>
        <fullName evidence="6">Myb-like domain-containing protein</fullName>
    </recommendedName>
</protein>
<dbReference type="AlphaFoldDB" id="A0AAU9LW35"/>
<evidence type="ECO:0000256" key="4">
    <source>
        <dbReference type="ARBA" id="ARBA00023163"/>
    </source>
</evidence>
<dbReference type="InterPro" id="IPR015495">
    <property type="entry name" value="Myb_TF_plants"/>
</dbReference>
<dbReference type="PANTHER" id="PTHR47998:SF93">
    <property type="entry name" value="MYB-LIKE TRANSCRIPTION FACTOR ETC1"/>
    <property type="match status" value="1"/>
</dbReference>
<keyword evidence="3" id="KW-0238">DNA-binding</keyword>
<evidence type="ECO:0000256" key="1">
    <source>
        <dbReference type="ARBA" id="ARBA00004123"/>
    </source>
</evidence>
<sequence>MDKRRRKTGQSPMKHNSEFEEVSSRKWEFINMSEQEEDIIYRMHKLVGNRWDLIAGRIPGRKPEEIERFWLMRHSEAYEDLRKRNDGASVIVGKSRGGVEGRSIGTTLIQGAIMAEEVDVCDGHHRLAMMKFKLSEEPQKVLVFNVRIVPPPVTLIGCHSLCRRLLRRRLSLLHVTIQFPPENDPGLFRKRFICS</sequence>
<dbReference type="InterPro" id="IPR001005">
    <property type="entry name" value="SANT/Myb"/>
</dbReference>
<evidence type="ECO:0000256" key="5">
    <source>
        <dbReference type="ARBA" id="ARBA00023242"/>
    </source>
</evidence>
<dbReference type="PROSITE" id="PS50090">
    <property type="entry name" value="MYB_LIKE"/>
    <property type="match status" value="1"/>
</dbReference>
<comment type="subcellular location">
    <subcellularLocation>
        <location evidence="1">Nucleus</location>
    </subcellularLocation>
</comment>
<organism evidence="7 8">
    <name type="scientific">Lactuca virosa</name>
    <dbReference type="NCBI Taxonomy" id="75947"/>
    <lineage>
        <taxon>Eukaryota</taxon>
        <taxon>Viridiplantae</taxon>
        <taxon>Streptophyta</taxon>
        <taxon>Embryophyta</taxon>
        <taxon>Tracheophyta</taxon>
        <taxon>Spermatophyta</taxon>
        <taxon>Magnoliopsida</taxon>
        <taxon>eudicotyledons</taxon>
        <taxon>Gunneridae</taxon>
        <taxon>Pentapetalae</taxon>
        <taxon>asterids</taxon>
        <taxon>campanulids</taxon>
        <taxon>Asterales</taxon>
        <taxon>Asteraceae</taxon>
        <taxon>Cichorioideae</taxon>
        <taxon>Cichorieae</taxon>
        <taxon>Lactucinae</taxon>
        <taxon>Lactuca</taxon>
    </lineage>
</organism>
<comment type="caution">
    <text evidence="7">The sequence shown here is derived from an EMBL/GenBank/DDBJ whole genome shotgun (WGS) entry which is preliminary data.</text>
</comment>
<keyword evidence="8" id="KW-1185">Reference proteome</keyword>
<evidence type="ECO:0000256" key="3">
    <source>
        <dbReference type="ARBA" id="ARBA00023125"/>
    </source>
</evidence>
<feature type="domain" description="Myb-like" evidence="6">
    <location>
        <begin position="33"/>
        <end position="70"/>
    </location>
</feature>
<dbReference type="FunFam" id="1.10.10.60:FF:000160">
    <property type="entry name" value="MYB-like transcription factor"/>
    <property type="match status" value="1"/>
</dbReference>
<dbReference type="GO" id="GO:0048731">
    <property type="term" value="P:system development"/>
    <property type="evidence" value="ECO:0007669"/>
    <property type="project" value="UniProtKB-ARBA"/>
</dbReference>